<dbReference type="InterPro" id="IPR050951">
    <property type="entry name" value="Retrovirus_Pol_polyprotein"/>
</dbReference>
<dbReference type="PROSITE" id="PS50994">
    <property type="entry name" value="INTEGRASE"/>
    <property type="match status" value="1"/>
</dbReference>
<keyword evidence="4" id="KW-1185">Reference proteome</keyword>
<feature type="region of interest" description="Disordered" evidence="1">
    <location>
        <begin position="245"/>
        <end position="264"/>
    </location>
</feature>
<organism evidence="3 4">
    <name type="scientific">Amphiprion percula</name>
    <name type="common">Orange clownfish</name>
    <name type="synonym">Lutjanus percula</name>
    <dbReference type="NCBI Taxonomy" id="161767"/>
    <lineage>
        <taxon>Eukaryota</taxon>
        <taxon>Metazoa</taxon>
        <taxon>Chordata</taxon>
        <taxon>Craniata</taxon>
        <taxon>Vertebrata</taxon>
        <taxon>Euteleostomi</taxon>
        <taxon>Actinopterygii</taxon>
        <taxon>Neopterygii</taxon>
        <taxon>Teleostei</taxon>
        <taxon>Neoteleostei</taxon>
        <taxon>Acanthomorphata</taxon>
        <taxon>Ovalentaria</taxon>
        <taxon>Pomacentridae</taxon>
        <taxon>Amphiprion</taxon>
    </lineage>
</organism>
<dbReference type="FunFam" id="3.30.420.10:FF:000063">
    <property type="entry name" value="Retrovirus-related Pol polyprotein from transposon 297-like Protein"/>
    <property type="match status" value="1"/>
</dbReference>
<dbReference type="Ensembl" id="ENSAPET00000022216.1">
    <property type="protein sequence ID" value="ENSAPEP00000021642.1"/>
    <property type="gene ID" value="ENSAPEG00000015442.1"/>
</dbReference>
<dbReference type="GeneTree" id="ENSGT00490000044642"/>
<name>A0A3P8TE00_AMPPE</name>
<dbReference type="InterPro" id="IPR012337">
    <property type="entry name" value="RNaseH-like_sf"/>
</dbReference>
<feature type="compositionally biased region" description="Polar residues" evidence="1">
    <location>
        <begin position="245"/>
        <end position="257"/>
    </location>
</feature>
<dbReference type="Pfam" id="PF00665">
    <property type="entry name" value="rve"/>
    <property type="match status" value="1"/>
</dbReference>
<dbReference type="PANTHER" id="PTHR37984">
    <property type="entry name" value="PROTEIN CBG26694"/>
    <property type="match status" value="1"/>
</dbReference>
<dbReference type="PANTHER" id="PTHR37984:SF7">
    <property type="entry name" value="INTEGRASE CATALYTIC DOMAIN-CONTAINING PROTEIN"/>
    <property type="match status" value="1"/>
</dbReference>
<dbReference type="OMA" id="ESWEFTH"/>
<dbReference type="GO" id="GO:0003676">
    <property type="term" value="F:nucleic acid binding"/>
    <property type="evidence" value="ECO:0007669"/>
    <property type="project" value="InterPro"/>
</dbReference>
<sequence>MALGGASTTDKGVITAMKSIFARHGIPDIVISDNGPQYACEEFRSFAESWEFTHVTSSPGHAQSNGQAERTVQTVKKLLKKSQNDAGDPYIALLEYRNTPLESVGLSSAQMLMGRRLKTKLPASTSLLTPERAFNVHKQLKIKQAKQNYDHHAKPLPELHKGENVRMPSGDKWKPAVVLKRHNQPRSYVVCTSEGRMLRRNRRHLRQTAESVFPPTAAESDVDMNCEKTPSADTVQSHTQSLATTLSSHTCNPSTLGQPYRTRSGRLVKAPLRYNV</sequence>
<proteinExistence type="predicted"/>
<dbReference type="Proteomes" id="UP000265080">
    <property type="component" value="Chromosome 2"/>
</dbReference>
<evidence type="ECO:0000313" key="4">
    <source>
        <dbReference type="Proteomes" id="UP000265080"/>
    </source>
</evidence>
<dbReference type="AlphaFoldDB" id="A0A3P8TE00"/>
<reference evidence="3" key="2">
    <citation type="submission" date="2025-08" db="UniProtKB">
        <authorList>
            <consortium name="Ensembl"/>
        </authorList>
    </citation>
    <scope>IDENTIFICATION</scope>
</reference>
<reference evidence="3" key="3">
    <citation type="submission" date="2025-09" db="UniProtKB">
        <authorList>
            <consortium name="Ensembl"/>
        </authorList>
    </citation>
    <scope>IDENTIFICATION</scope>
</reference>
<dbReference type="STRING" id="161767.ENSAPEP00000021642"/>
<dbReference type="InterPro" id="IPR001584">
    <property type="entry name" value="Integrase_cat-core"/>
</dbReference>
<feature type="domain" description="Integrase catalytic" evidence="2">
    <location>
        <begin position="1"/>
        <end position="138"/>
    </location>
</feature>
<dbReference type="Gene3D" id="3.30.420.10">
    <property type="entry name" value="Ribonuclease H-like superfamily/Ribonuclease H"/>
    <property type="match status" value="1"/>
</dbReference>
<dbReference type="SUPFAM" id="SSF53098">
    <property type="entry name" value="Ribonuclease H-like"/>
    <property type="match status" value="1"/>
</dbReference>
<evidence type="ECO:0000259" key="2">
    <source>
        <dbReference type="PROSITE" id="PS50994"/>
    </source>
</evidence>
<reference evidence="3 4" key="1">
    <citation type="submission" date="2018-03" db="EMBL/GenBank/DDBJ databases">
        <title>Finding Nemo's genes: A chromosome-scale reference assembly of the genome of the orange clownfish Amphiprion percula.</title>
        <authorList>
            <person name="Lehmann R."/>
        </authorList>
    </citation>
    <scope>NUCLEOTIDE SEQUENCE</scope>
</reference>
<accession>A0A3P8TE00</accession>
<evidence type="ECO:0000256" key="1">
    <source>
        <dbReference type="SAM" id="MobiDB-lite"/>
    </source>
</evidence>
<dbReference type="InterPro" id="IPR036397">
    <property type="entry name" value="RNaseH_sf"/>
</dbReference>
<dbReference type="GO" id="GO:0015074">
    <property type="term" value="P:DNA integration"/>
    <property type="evidence" value="ECO:0007669"/>
    <property type="project" value="InterPro"/>
</dbReference>
<evidence type="ECO:0000313" key="3">
    <source>
        <dbReference type="Ensembl" id="ENSAPEP00000021642.1"/>
    </source>
</evidence>
<protein>
    <recommendedName>
        <fullName evidence="2">Integrase catalytic domain-containing protein</fullName>
    </recommendedName>
</protein>